<feature type="region of interest" description="Disordered" evidence="1">
    <location>
        <begin position="1392"/>
        <end position="1522"/>
    </location>
</feature>
<feature type="region of interest" description="Disordered" evidence="1">
    <location>
        <begin position="595"/>
        <end position="699"/>
    </location>
</feature>
<feature type="compositionally biased region" description="Basic and acidic residues" evidence="1">
    <location>
        <begin position="1558"/>
        <end position="1573"/>
    </location>
</feature>
<feature type="region of interest" description="Disordered" evidence="1">
    <location>
        <begin position="1071"/>
        <end position="1202"/>
    </location>
</feature>
<feature type="compositionally biased region" description="Basic and acidic residues" evidence="1">
    <location>
        <begin position="1451"/>
        <end position="1469"/>
    </location>
</feature>
<feature type="compositionally biased region" description="Low complexity" evidence="1">
    <location>
        <begin position="848"/>
        <end position="858"/>
    </location>
</feature>
<proteinExistence type="predicted"/>
<name>A0A0F3NHA2_ANAPH</name>
<organism evidence="2 3">
    <name type="scientific">Anaplasma phagocytophilum str. ApNP</name>
    <dbReference type="NCBI Taxonomy" id="1359153"/>
    <lineage>
        <taxon>Bacteria</taxon>
        <taxon>Pseudomonadati</taxon>
        <taxon>Pseudomonadota</taxon>
        <taxon>Alphaproteobacteria</taxon>
        <taxon>Rickettsiales</taxon>
        <taxon>Anaplasmataceae</taxon>
        <taxon>Anaplasma</taxon>
        <taxon>phagocytophilum group</taxon>
    </lineage>
</organism>
<feature type="region of interest" description="Disordered" evidence="1">
    <location>
        <begin position="194"/>
        <end position="311"/>
    </location>
</feature>
<feature type="compositionally biased region" description="Basic and acidic residues" evidence="1">
    <location>
        <begin position="293"/>
        <end position="303"/>
    </location>
</feature>
<feature type="compositionally biased region" description="Basic and acidic residues" evidence="1">
    <location>
        <begin position="663"/>
        <end position="681"/>
    </location>
</feature>
<gene>
    <name evidence="2" type="ORF">APHNP_1548</name>
</gene>
<feature type="compositionally biased region" description="Basic and acidic residues" evidence="1">
    <location>
        <begin position="902"/>
        <end position="922"/>
    </location>
</feature>
<feature type="compositionally biased region" description="Basic and acidic residues" evidence="1">
    <location>
        <begin position="1580"/>
        <end position="1627"/>
    </location>
</feature>
<feature type="compositionally biased region" description="Basic and acidic residues" evidence="1">
    <location>
        <begin position="755"/>
        <end position="776"/>
    </location>
</feature>
<feature type="compositionally biased region" description="Basic and acidic residues" evidence="1">
    <location>
        <begin position="1079"/>
        <end position="1123"/>
    </location>
</feature>
<feature type="compositionally biased region" description="Basic and acidic residues" evidence="1">
    <location>
        <begin position="1260"/>
        <end position="1282"/>
    </location>
</feature>
<feature type="region of interest" description="Disordered" evidence="1">
    <location>
        <begin position="442"/>
        <end position="557"/>
    </location>
</feature>
<feature type="region of interest" description="Disordered" evidence="1">
    <location>
        <begin position="1226"/>
        <end position="1359"/>
    </location>
</feature>
<feature type="region of interest" description="Disordered" evidence="1">
    <location>
        <begin position="49"/>
        <end position="174"/>
    </location>
</feature>
<comment type="caution">
    <text evidence="2">The sequence shown here is derived from an EMBL/GenBank/DDBJ whole genome shotgun (WGS) entry which is preliminary data.</text>
</comment>
<feature type="region of interest" description="Disordered" evidence="1">
    <location>
        <begin position="1539"/>
        <end position="1635"/>
    </location>
</feature>
<feature type="compositionally biased region" description="Basic and acidic residues" evidence="1">
    <location>
        <begin position="1291"/>
        <end position="1310"/>
    </location>
</feature>
<feature type="compositionally biased region" description="Basic and acidic residues" evidence="1">
    <location>
        <begin position="726"/>
        <end position="747"/>
    </location>
</feature>
<dbReference type="EMBL" id="LANW01000001">
    <property type="protein sequence ID" value="KJV67458.1"/>
    <property type="molecule type" value="Genomic_DNA"/>
</dbReference>
<protein>
    <submittedName>
        <fullName evidence="2">Type IV secretion system VirB6 family domain protein</fullName>
    </submittedName>
</protein>
<feature type="compositionally biased region" description="Basic and acidic residues" evidence="1">
    <location>
        <begin position="982"/>
        <end position="993"/>
    </location>
</feature>
<evidence type="ECO:0000313" key="3">
    <source>
        <dbReference type="Proteomes" id="UP000033385"/>
    </source>
</evidence>
<feature type="compositionally biased region" description="Basic and acidic residues" evidence="1">
    <location>
        <begin position="539"/>
        <end position="549"/>
    </location>
</feature>
<feature type="region of interest" description="Disordered" evidence="1">
    <location>
        <begin position="347"/>
        <end position="425"/>
    </location>
</feature>
<feature type="compositionally biased region" description="Basic and acidic residues" evidence="1">
    <location>
        <begin position="106"/>
        <end position="125"/>
    </location>
</feature>
<feature type="compositionally biased region" description="Basic and acidic residues" evidence="1">
    <location>
        <begin position="1398"/>
        <end position="1443"/>
    </location>
</feature>
<sequence length="1635" mass="171899">MVTEENVVSAGDEGLDSTLGAGVTAVGDVLEAAASAPGDAALETLDVPVYQEKGSDDSGVKGFYKEDGRISEVTELDAQRDDQEKDGNTATELPREVVPEATEYGTKPDDPDGDKSDSRPERLDPDTGDGSAIEDEVEVRSSRGSESTDSVPSDDAAGVDKHYSADDGAPEVIAATETEAKAVVTVEDVLEATASASEDAALETVDIPVYQEKGSDDADVKDPSREDAIVSEVGTRPDDPDGDKSDSRPERLDHDIGGGSAEVDAKHEVVGDESPVVMVSTEDVPNVEASGVKGKDYSEEGKPLAETSSTDVVAEEKVVSAGGEGLDGTLGAGATAGGDVLEATASVQGDAALETVDIPVYQEKGSDDADVKGFSREDGRISEVTELDAQRDDPDGEKGDSGSEKSGSDSGDAESENESKERYFWDERYGEVLFADYGKVEDGGLSEVTEPDAQRDDQEKDGNTATELPREVVPEATEYGTKPDDPDGDKSDSRPERLDPDIGGGSAEVDAKHEVVGDESPVVMVSTEDVPNVEASGVKGKDYSEEGKPLAETSSTDVVAEEKVVSAGGEGLDGTLGAGATAVGDVLEATASASEDAALETLDVPVYQEKGSGDADVKGFSREDGRISEVTELDAQRDDQEKDGNTATELPREVVPEATEYGTKPDDQDGDKSDSGSEKSGSDSGDAESENESKERYFWDERYGEVLFADYGKVEDGGLSEVTELDAQRDDQEKDDNTATELPREVVPEATEYGTKPDDQDGDKGDLRLERLDPDIRGGSAEVDAKHEVVGDESPVVMVSTEDVPNVEASGVKGKDHTGEGEPLAEAASSDVATEDKVVSAGDEALEGELGAEGTAAREALEPAASVELETAESCIEQVRDSGYADVKDLPREDAIVSEAATRTDDQEKDGNTATELPREVVPEATEYGTKPDDQDGDKGDLRPERLDPYIGDGGAIEDEVEVRSSRDSESTDSVPSDDAAGVDKHYSADDAYKAGMVSTEDAPDVGSVVEGSGVEGKDYTVEGKPLAEVASTDVVAEENVVSAGDEGLDGTLGAGATASVQEDAALETLDVPVYQEKGSGDADVKGFSREDGRISEVTEPDAQRDDQEKDGNTATELPREVVPEATEYATKPDDPDGDKSDSRPERLDPYIGDGSSIEDEVEVRSSRGSESTYSVPSDDAAGVDKHYSADDESPEGIAATATEEKAVVTGEDVLEATASVQGDAALETVDIPVYQEKGSDDADVKGFSGEDAIVSEAATRPDDQEKDDNTATELPKEKEEIVPEATEYGTKPDDQDGDKGDARPERLDPDTGDGSAIEDEVEVRSSRDSESTYSVPSDDAAGVDKHYSADDESPEGIAATETEAKAVVTGGDVLEATASAPGDAALETLDVPVYQEKGSDDADVKGFSREDGRISEVTELDAQRDDQEKDDNTATELPREVVPEATEYGTKPDDQDGDKGDSRPERLDPYIGDGSSIEDEVEVRSSRGSESTYSVPSDDAAGVDKHYSADDESPEGIAATATEEKAVVTGEDVLEATASVQGDAALETVDIPVYQEKGSDDADVKGSSREDAIVSEAATRPDDQEKDGNTATELPREVVPEDTEYGTKPDDQDGEKSDSRPERLDPDIGAVALN</sequence>
<feature type="compositionally biased region" description="Basic and acidic residues" evidence="1">
    <location>
        <begin position="235"/>
        <end position="256"/>
    </location>
</feature>
<evidence type="ECO:0000256" key="1">
    <source>
        <dbReference type="SAM" id="MobiDB-lite"/>
    </source>
</evidence>
<reference evidence="2 3" key="1">
    <citation type="submission" date="2015-01" db="EMBL/GenBank/DDBJ databases">
        <title>Genome Sequencing of Rickettsiales.</title>
        <authorList>
            <person name="Daugherty S.C."/>
            <person name="Su Q."/>
            <person name="Abolude K."/>
            <person name="Beier-Sexton M."/>
            <person name="Carlyon J.A."/>
            <person name="Carter R."/>
            <person name="Day N.P."/>
            <person name="Dumler S.J."/>
            <person name="Dyachenko V."/>
            <person name="Godinez A."/>
            <person name="Kurtti T.J."/>
            <person name="Lichay M."/>
            <person name="Mullins K.E."/>
            <person name="Ott S."/>
            <person name="Pappas-Brown V."/>
            <person name="Paris D.H."/>
            <person name="Patel P."/>
            <person name="Richards A.L."/>
            <person name="Sadzewicz L."/>
            <person name="Sears K."/>
            <person name="Seidman D."/>
            <person name="Sengamalay N."/>
            <person name="Stenos J."/>
            <person name="Tallon L.J."/>
            <person name="Vincent G."/>
            <person name="Fraser C.M."/>
            <person name="Munderloh U."/>
            <person name="Dunning-Hotopp J.C."/>
        </authorList>
    </citation>
    <scope>NUCLEOTIDE SEQUENCE [LARGE SCALE GENOMIC DNA]</scope>
    <source>
        <strain evidence="2 3">ApNP</strain>
    </source>
</reference>
<accession>A0A0F3NHA2</accession>
<feature type="compositionally biased region" description="Basic and acidic residues" evidence="1">
    <location>
        <begin position="1131"/>
        <end position="1149"/>
    </location>
</feature>
<dbReference type="PATRIC" id="fig|1359153.3.peg.1581"/>
<feature type="compositionally biased region" description="Basic and acidic residues" evidence="1">
    <location>
        <begin position="886"/>
        <end position="895"/>
    </location>
</feature>
<feature type="compositionally biased region" description="Basic and acidic residues" evidence="1">
    <location>
        <begin position="213"/>
        <end position="228"/>
    </location>
</feature>
<feature type="compositionally biased region" description="Basic and acidic residues" evidence="1">
    <location>
        <begin position="364"/>
        <end position="407"/>
    </location>
</feature>
<dbReference type="Proteomes" id="UP000033385">
    <property type="component" value="Unassembled WGS sequence"/>
</dbReference>
<feature type="compositionally biased region" description="Basic and acidic residues" evidence="1">
    <location>
        <begin position="611"/>
        <end position="655"/>
    </location>
</feature>
<feature type="compositionally biased region" description="Basic and acidic residues" evidence="1">
    <location>
        <begin position="481"/>
        <end position="500"/>
    </location>
</feature>
<feature type="region of interest" description="Disordered" evidence="1">
    <location>
        <begin position="719"/>
        <end position="1021"/>
    </location>
</feature>
<evidence type="ECO:0000313" key="2">
    <source>
        <dbReference type="EMBL" id="KJV67458.1"/>
    </source>
</evidence>
<feature type="compositionally biased region" description="Basic and acidic residues" evidence="1">
    <location>
        <begin position="930"/>
        <end position="948"/>
    </location>
</feature>
<feature type="compositionally biased region" description="Basic and acidic residues" evidence="1">
    <location>
        <begin position="53"/>
        <end position="98"/>
    </location>
</feature>
<feature type="compositionally biased region" description="Basic and acidic residues" evidence="1">
    <location>
        <begin position="452"/>
        <end position="473"/>
    </location>
</feature>